<evidence type="ECO:0000256" key="5">
    <source>
        <dbReference type="ARBA" id="ARBA00023002"/>
    </source>
</evidence>
<dbReference type="EMBL" id="FNRY01000001">
    <property type="protein sequence ID" value="SEB48863.1"/>
    <property type="molecule type" value="Genomic_DNA"/>
</dbReference>
<dbReference type="InterPro" id="IPR006094">
    <property type="entry name" value="Oxid_FAD_bind_N"/>
</dbReference>
<organism evidence="7 8">
    <name type="scientific">Paramicrobacterium humi</name>
    <dbReference type="NCBI Taxonomy" id="640635"/>
    <lineage>
        <taxon>Bacteria</taxon>
        <taxon>Bacillati</taxon>
        <taxon>Actinomycetota</taxon>
        <taxon>Actinomycetes</taxon>
        <taxon>Micrococcales</taxon>
        <taxon>Microbacteriaceae</taxon>
        <taxon>Paramicrobacterium</taxon>
    </lineage>
</organism>
<accession>A0A1H4JRI5</accession>
<feature type="domain" description="FAD-binding PCMH-type" evidence="6">
    <location>
        <begin position="40"/>
        <end position="208"/>
    </location>
</feature>
<dbReference type="Pfam" id="PF01565">
    <property type="entry name" value="FAD_binding_4"/>
    <property type="match status" value="1"/>
</dbReference>
<dbReference type="PROSITE" id="PS51387">
    <property type="entry name" value="FAD_PCMH"/>
    <property type="match status" value="1"/>
</dbReference>
<reference evidence="7 8" key="1">
    <citation type="submission" date="2016-10" db="EMBL/GenBank/DDBJ databases">
        <authorList>
            <person name="de Groot N.N."/>
        </authorList>
    </citation>
    <scope>NUCLEOTIDE SEQUENCE [LARGE SCALE GENOMIC DNA]</scope>
    <source>
        <strain evidence="7 8">DSM 21799</strain>
    </source>
</reference>
<dbReference type="InterPro" id="IPR006093">
    <property type="entry name" value="Oxy_OxRdtase_FAD_BS"/>
</dbReference>
<evidence type="ECO:0000313" key="8">
    <source>
        <dbReference type="Proteomes" id="UP000199183"/>
    </source>
</evidence>
<evidence type="ECO:0000259" key="6">
    <source>
        <dbReference type="PROSITE" id="PS51387"/>
    </source>
</evidence>
<evidence type="ECO:0000256" key="1">
    <source>
        <dbReference type="ARBA" id="ARBA00001974"/>
    </source>
</evidence>
<evidence type="ECO:0000256" key="3">
    <source>
        <dbReference type="ARBA" id="ARBA00022630"/>
    </source>
</evidence>
<dbReference type="RefSeq" id="WP_091180231.1">
    <property type="nucleotide sequence ID" value="NZ_FNRY01000001.1"/>
</dbReference>
<dbReference type="Gene3D" id="3.30.465.10">
    <property type="match status" value="1"/>
</dbReference>
<comment type="similarity">
    <text evidence="2">Belongs to the oxygen-dependent FAD-linked oxidoreductase family.</text>
</comment>
<dbReference type="InterPro" id="IPR050416">
    <property type="entry name" value="FAD-linked_Oxidoreductase"/>
</dbReference>
<keyword evidence="8" id="KW-1185">Reference proteome</keyword>
<keyword evidence="3" id="KW-0285">Flavoprotein</keyword>
<comment type="cofactor">
    <cofactor evidence="1">
        <name>FAD</name>
        <dbReference type="ChEBI" id="CHEBI:57692"/>
    </cofactor>
</comment>
<keyword evidence="5" id="KW-0560">Oxidoreductase</keyword>
<dbReference type="SUPFAM" id="SSF56176">
    <property type="entry name" value="FAD-binding/transporter-associated domain-like"/>
    <property type="match status" value="1"/>
</dbReference>
<dbReference type="Proteomes" id="UP000199183">
    <property type="component" value="Unassembled WGS sequence"/>
</dbReference>
<dbReference type="PANTHER" id="PTHR42973:SF39">
    <property type="entry name" value="FAD-BINDING PCMH-TYPE DOMAIN-CONTAINING PROTEIN"/>
    <property type="match status" value="1"/>
</dbReference>
<keyword evidence="4" id="KW-0274">FAD</keyword>
<dbReference type="GO" id="GO:0071949">
    <property type="term" value="F:FAD binding"/>
    <property type="evidence" value="ECO:0007669"/>
    <property type="project" value="InterPro"/>
</dbReference>
<dbReference type="OrthoDB" id="9775082at2"/>
<dbReference type="AlphaFoldDB" id="A0A1H4JRI5"/>
<dbReference type="Gene3D" id="3.40.462.20">
    <property type="match status" value="1"/>
</dbReference>
<dbReference type="InterPro" id="IPR036318">
    <property type="entry name" value="FAD-bd_PCMH-like_sf"/>
</dbReference>
<dbReference type="PANTHER" id="PTHR42973">
    <property type="entry name" value="BINDING OXIDOREDUCTASE, PUTATIVE (AFU_ORTHOLOGUE AFUA_1G17690)-RELATED"/>
    <property type="match status" value="1"/>
</dbReference>
<dbReference type="InterPro" id="IPR016169">
    <property type="entry name" value="FAD-bd_PCMH_sub2"/>
</dbReference>
<dbReference type="STRING" id="640635.SAMN04489806_0829"/>
<dbReference type="InterPro" id="IPR016167">
    <property type="entry name" value="FAD-bd_PCMH_sub1"/>
</dbReference>
<evidence type="ECO:0000256" key="4">
    <source>
        <dbReference type="ARBA" id="ARBA00022827"/>
    </source>
</evidence>
<dbReference type="InterPro" id="IPR016166">
    <property type="entry name" value="FAD-bd_PCMH"/>
</dbReference>
<dbReference type="PROSITE" id="PS00862">
    <property type="entry name" value="OX2_COVAL_FAD"/>
    <property type="match status" value="1"/>
</dbReference>
<name>A0A1H4JRI5_9MICO</name>
<evidence type="ECO:0000313" key="7">
    <source>
        <dbReference type="EMBL" id="SEB48863.1"/>
    </source>
</evidence>
<sequence length="454" mass="47413">MSPSLSASDIAVLAERVTGPVLARDDPGLAAEVTGINLQLRHSPEVTVGVASENDVVEAVRFADAHDLPIRVQATGHGAHQVYADGMLITTRRLDALNVDVDAHTATIGAGLRWADVVAAAAPHGLAPITGSAPGVGVVGFLLGGGVGPLARSHGFGADWVRSVRLVTGTGELVTASADENPELFWAFRGGKAGLGVVTEVTVELAAIPELYAGSLLFDTAHVDDVLRVWARWAREVPDTVTSAVAVLRLPDMEMVPPPMRGRTVLSVRVAVPGPAETGEAVIAPLRAAAPALLDDVSVLPLDQIGRIHNDPDGPSPIQAWSSGYALTGLDDELVEVLVRHIGGDAESPFAIAEVRHIGGQQAPRTAVDSAAGGRDSAFVFGLNGLTPEPTLERFPAAAAPIVEALGPWLAPQTTANYVNESDPDVFARRAWAPDVAERLRTVRSRVNPRGLVH</sequence>
<protein>
    <submittedName>
        <fullName evidence="7">FAD/FMN-containing dehydrogenase</fullName>
    </submittedName>
</protein>
<dbReference type="GO" id="GO:0016491">
    <property type="term" value="F:oxidoreductase activity"/>
    <property type="evidence" value="ECO:0007669"/>
    <property type="project" value="UniProtKB-KW"/>
</dbReference>
<proteinExistence type="inferred from homology"/>
<dbReference type="Gene3D" id="3.30.43.10">
    <property type="entry name" value="Uridine Diphospho-n-acetylenolpyruvylglucosamine Reductase, domain 2"/>
    <property type="match status" value="1"/>
</dbReference>
<evidence type="ECO:0000256" key="2">
    <source>
        <dbReference type="ARBA" id="ARBA00005466"/>
    </source>
</evidence>
<gene>
    <name evidence="7" type="ORF">SAMN04489806_0829</name>
</gene>